<dbReference type="AlphaFoldDB" id="A0A2S6IPD1"/>
<dbReference type="EMBL" id="PTJD01000005">
    <property type="protein sequence ID" value="PPK96112.1"/>
    <property type="molecule type" value="Genomic_DNA"/>
</dbReference>
<dbReference type="Gene3D" id="2.60.40.200">
    <property type="entry name" value="Superoxide dismutase, copper/zinc binding domain"/>
    <property type="match status" value="1"/>
</dbReference>
<dbReference type="OrthoDB" id="3297424at2"/>
<gene>
    <name evidence="3" type="ORF">CLV92_105214</name>
</gene>
<dbReference type="SUPFAM" id="SSF49329">
    <property type="entry name" value="Cu,Zn superoxide dismutase-like"/>
    <property type="match status" value="1"/>
</dbReference>
<comment type="caution">
    <text evidence="3">The sequence shown here is derived from an EMBL/GenBank/DDBJ whole genome shotgun (WGS) entry which is preliminary data.</text>
</comment>
<dbReference type="GO" id="GO:0046872">
    <property type="term" value="F:metal ion binding"/>
    <property type="evidence" value="ECO:0007669"/>
    <property type="project" value="InterPro"/>
</dbReference>
<evidence type="ECO:0000313" key="4">
    <source>
        <dbReference type="Proteomes" id="UP000239485"/>
    </source>
</evidence>
<organism evidence="3 4">
    <name type="scientific">Kineococcus xinjiangensis</name>
    <dbReference type="NCBI Taxonomy" id="512762"/>
    <lineage>
        <taxon>Bacteria</taxon>
        <taxon>Bacillati</taxon>
        <taxon>Actinomycetota</taxon>
        <taxon>Actinomycetes</taxon>
        <taxon>Kineosporiales</taxon>
        <taxon>Kineosporiaceae</taxon>
        <taxon>Kineococcus</taxon>
    </lineage>
</organism>
<proteinExistence type="inferred from homology"/>
<keyword evidence="2" id="KW-0732">Signal</keyword>
<comment type="similarity">
    <text evidence="1">Belongs to the Cu-Zn superoxide dismutase family.</text>
</comment>
<evidence type="ECO:0000313" key="3">
    <source>
        <dbReference type="EMBL" id="PPK96112.1"/>
    </source>
</evidence>
<evidence type="ECO:0000256" key="1">
    <source>
        <dbReference type="ARBA" id="ARBA00010457"/>
    </source>
</evidence>
<dbReference type="RefSeq" id="WP_104432479.1">
    <property type="nucleotide sequence ID" value="NZ_PTJD01000005.1"/>
</dbReference>
<feature type="chain" id="PRO_5038633235" evidence="2">
    <location>
        <begin position="28"/>
        <end position="191"/>
    </location>
</feature>
<accession>A0A2S6IPD1</accession>
<keyword evidence="4" id="KW-1185">Reference proteome</keyword>
<feature type="signal peptide" evidence="2">
    <location>
        <begin position="1"/>
        <end position="27"/>
    </location>
</feature>
<evidence type="ECO:0000256" key="2">
    <source>
        <dbReference type="SAM" id="SignalP"/>
    </source>
</evidence>
<name>A0A2S6IPD1_9ACTN</name>
<dbReference type="Proteomes" id="UP000239485">
    <property type="component" value="Unassembled WGS sequence"/>
</dbReference>
<sequence length="191" mass="19674">MRTPHTAAVTAVAALAVTVLGTAPASADVGDGQVVVLHAAGSFDPSGTGGAWTYDPALVPAGARARVVSVSVAPAERTRTRLSVRGLLPDRAYGAHLHVSPCGALPAASGPHYQQVPDPAVPSVDPAYANPVNEVWLDLHTDARGRAVVRASNPWSYREVPASLVLHAQHTHTEPGRAGTAGARLACIDLR</sequence>
<dbReference type="GO" id="GO:0006801">
    <property type="term" value="P:superoxide metabolic process"/>
    <property type="evidence" value="ECO:0007669"/>
    <property type="project" value="InterPro"/>
</dbReference>
<reference evidence="3 4" key="1">
    <citation type="submission" date="2018-02" db="EMBL/GenBank/DDBJ databases">
        <title>Genomic Encyclopedia of Archaeal and Bacterial Type Strains, Phase II (KMG-II): from individual species to whole genera.</title>
        <authorList>
            <person name="Goeker M."/>
        </authorList>
    </citation>
    <scope>NUCLEOTIDE SEQUENCE [LARGE SCALE GENOMIC DNA]</scope>
    <source>
        <strain evidence="3 4">DSM 22857</strain>
    </source>
</reference>
<dbReference type="InterPro" id="IPR036423">
    <property type="entry name" value="SOD-like_Cu/Zn_dom_sf"/>
</dbReference>
<protein>
    <submittedName>
        <fullName evidence="3">Cu-Zn family superoxide dismutase</fullName>
    </submittedName>
</protein>